<dbReference type="GO" id="GO:0003700">
    <property type="term" value="F:DNA-binding transcription factor activity"/>
    <property type="evidence" value="ECO:0007669"/>
    <property type="project" value="InterPro"/>
</dbReference>
<dbReference type="Pfam" id="PF02311">
    <property type="entry name" value="AraC_binding"/>
    <property type="match status" value="1"/>
</dbReference>
<reference evidence="5 6" key="1">
    <citation type="journal article" date="2010" name="Genome Biol. Evol.">
        <title>The sequence of a 1.8-mb bacterial linear plasmid reveals a rich evolutionary reservoir of secondary metabolic pathways.</title>
        <authorList>
            <person name="Medema M.H."/>
            <person name="Trefzer A."/>
            <person name="Kovalchuk A."/>
            <person name="van den Berg M."/>
            <person name="Mueller U."/>
            <person name="Heijne W."/>
            <person name="Wu L."/>
            <person name="Alam M.T."/>
            <person name="Ronning C.M."/>
            <person name="Nierman W.C."/>
            <person name="Bovenberg R.A.L."/>
            <person name="Breitling R."/>
            <person name="Takano E."/>
        </authorList>
    </citation>
    <scope>NUCLEOTIDE SEQUENCE [LARGE SCALE GENOMIC DNA]</scope>
    <source>
        <strain evidence="6">ATCC 27064 / DSM 738 / JCM 4710 / NBRC 13307 / NCIMB 12785 / NRRL 3585 / VKM Ac-602</strain>
        <plasmid evidence="5">pSCL4</plasmid>
    </source>
</reference>
<dbReference type="PANTHER" id="PTHR43280">
    <property type="entry name" value="ARAC-FAMILY TRANSCRIPTIONAL REGULATOR"/>
    <property type="match status" value="1"/>
</dbReference>
<dbReference type="InterPro" id="IPR003313">
    <property type="entry name" value="AraC-bd"/>
</dbReference>
<evidence type="ECO:0000313" key="5">
    <source>
        <dbReference type="EMBL" id="EFG04247.2"/>
    </source>
</evidence>
<geneLocation type="plasmid" evidence="5 6">
    <name>pSCL4</name>
</geneLocation>
<dbReference type="SUPFAM" id="SSF51215">
    <property type="entry name" value="Regulatory protein AraC"/>
    <property type="match status" value="1"/>
</dbReference>
<proteinExistence type="predicted"/>
<dbReference type="SUPFAM" id="SSF46689">
    <property type="entry name" value="Homeodomain-like"/>
    <property type="match status" value="1"/>
</dbReference>
<dbReference type="InterPro" id="IPR009057">
    <property type="entry name" value="Homeodomain-like_sf"/>
</dbReference>
<accession>B5GN68</accession>
<dbReference type="AlphaFoldDB" id="B5GN68"/>
<dbReference type="eggNOG" id="COG2207">
    <property type="taxonomic scope" value="Bacteria"/>
</dbReference>
<gene>
    <name evidence="5" type="ORF">SCLAV_p0760</name>
</gene>
<evidence type="ECO:0000256" key="1">
    <source>
        <dbReference type="ARBA" id="ARBA00023015"/>
    </source>
</evidence>
<name>B5GN68_STRCL</name>
<organism evidence="5 6">
    <name type="scientific">Streptomyces clavuligerus</name>
    <dbReference type="NCBI Taxonomy" id="1901"/>
    <lineage>
        <taxon>Bacteria</taxon>
        <taxon>Bacillati</taxon>
        <taxon>Actinomycetota</taxon>
        <taxon>Actinomycetes</taxon>
        <taxon>Kitasatosporales</taxon>
        <taxon>Streptomycetaceae</taxon>
        <taxon>Streptomyces</taxon>
    </lineage>
</organism>
<dbReference type="Gene3D" id="1.10.10.60">
    <property type="entry name" value="Homeodomain-like"/>
    <property type="match status" value="1"/>
</dbReference>
<sequence>MMVRNGHLPVPAPSPDPAAEPEAIPSYGFHAPGAPVPGLEVTDLADLRRRVPERVLQRVHRADFHTLTLVTGGDGLHTVDFVDLPCRPGTLLWVRPGQVQRFHAAGEPTGPHVIFTADFPTVAPPIFGAAARLVADGFGPTRWDLDDGPDRTALATLFDQIAAEYGRQPGTVSPEILQSLLTTLLLHIDRLPRPDPSVPRADPQGVYARFRAELERSYRRTRRAEEYATALGYSVKSLTRACLAATGQPVKQLIDARVLLEAKRLLAHTDDPVSVVARRLGFSEPTNFGKFFTRRAGVTPGDFRQAQRAETV</sequence>
<keyword evidence="6" id="KW-1185">Reference proteome</keyword>
<dbReference type="Proteomes" id="UP000002357">
    <property type="component" value="Plasmid pSCL4"/>
</dbReference>
<keyword evidence="2" id="KW-0238">DNA-binding</keyword>
<dbReference type="RefSeq" id="WP_003953186.1">
    <property type="nucleotide sequence ID" value="NZ_CM000914.1"/>
</dbReference>
<feature type="region of interest" description="Disordered" evidence="4">
    <location>
        <begin position="1"/>
        <end position="24"/>
    </location>
</feature>
<protein>
    <submittedName>
        <fullName evidence="5">Transcriptional regulator</fullName>
    </submittedName>
</protein>
<keyword evidence="3" id="KW-0804">Transcription</keyword>
<keyword evidence="1" id="KW-0805">Transcription regulation</keyword>
<dbReference type="OrthoDB" id="9799345at2"/>
<dbReference type="GeneID" id="93733873"/>
<keyword evidence="5" id="KW-0614">Plasmid</keyword>
<dbReference type="InterPro" id="IPR037923">
    <property type="entry name" value="HTH-like"/>
</dbReference>
<evidence type="ECO:0000256" key="3">
    <source>
        <dbReference type="ARBA" id="ARBA00023163"/>
    </source>
</evidence>
<dbReference type="PANTHER" id="PTHR43280:SF32">
    <property type="entry name" value="TRANSCRIPTIONAL REGULATORY PROTEIN"/>
    <property type="match status" value="1"/>
</dbReference>
<evidence type="ECO:0000256" key="2">
    <source>
        <dbReference type="ARBA" id="ARBA00023125"/>
    </source>
</evidence>
<dbReference type="PROSITE" id="PS01124">
    <property type="entry name" value="HTH_ARAC_FAMILY_2"/>
    <property type="match status" value="1"/>
</dbReference>
<dbReference type="EMBL" id="CM000914">
    <property type="protein sequence ID" value="EFG04247.2"/>
    <property type="molecule type" value="Genomic_DNA"/>
</dbReference>
<dbReference type="InterPro" id="IPR018060">
    <property type="entry name" value="HTH_AraC"/>
</dbReference>
<evidence type="ECO:0000256" key="4">
    <source>
        <dbReference type="SAM" id="MobiDB-lite"/>
    </source>
</evidence>
<dbReference type="SMART" id="SM00342">
    <property type="entry name" value="HTH_ARAC"/>
    <property type="match status" value="1"/>
</dbReference>
<evidence type="ECO:0000313" key="6">
    <source>
        <dbReference type="Proteomes" id="UP000002357"/>
    </source>
</evidence>
<dbReference type="KEGG" id="sclf:BB341_28025"/>
<dbReference type="GO" id="GO:0043565">
    <property type="term" value="F:sequence-specific DNA binding"/>
    <property type="evidence" value="ECO:0007669"/>
    <property type="project" value="InterPro"/>
</dbReference>
<dbReference type="Pfam" id="PF12833">
    <property type="entry name" value="HTH_18"/>
    <property type="match status" value="1"/>
</dbReference>